<dbReference type="Gene3D" id="1.10.510.10">
    <property type="entry name" value="Transferase(Phosphotransferase) domain 1"/>
    <property type="match status" value="1"/>
</dbReference>
<dbReference type="PROSITE" id="PS51450">
    <property type="entry name" value="LRR"/>
    <property type="match status" value="1"/>
</dbReference>
<dbReference type="PANTHER" id="PTHR27000">
    <property type="entry name" value="LEUCINE-RICH REPEAT RECEPTOR-LIKE PROTEIN KINASE FAMILY PROTEIN-RELATED"/>
    <property type="match status" value="1"/>
</dbReference>
<dbReference type="InterPro" id="IPR032675">
    <property type="entry name" value="LRR_dom_sf"/>
</dbReference>
<dbReference type="InterPro" id="IPR017441">
    <property type="entry name" value="Protein_kinase_ATP_BS"/>
</dbReference>
<evidence type="ECO:0000256" key="10">
    <source>
        <dbReference type="ARBA" id="ARBA00023170"/>
    </source>
</evidence>
<comment type="similarity">
    <text evidence="2">Belongs to the RLP family.</text>
</comment>
<dbReference type="FunFam" id="3.80.10.10:FF:000470">
    <property type="entry name" value="LRR receptor-like serine/threonine-protein kinase RPK2"/>
    <property type="match status" value="1"/>
</dbReference>
<dbReference type="SUPFAM" id="SSF52058">
    <property type="entry name" value="L domain-like"/>
    <property type="match status" value="2"/>
</dbReference>
<gene>
    <name evidence="15" type="ORF">EJB05_25232</name>
</gene>
<keyword evidence="12" id="KW-0067">ATP-binding</keyword>
<keyword evidence="16" id="KW-1185">Reference proteome</keyword>
<organism evidence="15 16">
    <name type="scientific">Eragrostis curvula</name>
    <name type="common">weeping love grass</name>
    <dbReference type="NCBI Taxonomy" id="38414"/>
    <lineage>
        <taxon>Eukaryota</taxon>
        <taxon>Viridiplantae</taxon>
        <taxon>Streptophyta</taxon>
        <taxon>Embryophyta</taxon>
        <taxon>Tracheophyta</taxon>
        <taxon>Spermatophyta</taxon>
        <taxon>Magnoliopsida</taxon>
        <taxon>Liliopsida</taxon>
        <taxon>Poales</taxon>
        <taxon>Poaceae</taxon>
        <taxon>PACMAD clade</taxon>
        <taxon>Chloridoideae</taxon>
        <taxon>Eragrostideae</taxon>
        <taxon>Eragrostidinae</taxon>
        <taxon>Eragrostis</taxon>
    </lineage>
</organism>
<evidence type="ECO:0000256" key="4">
    <source>
        <dbReference type="ARBA" id="ARBA00022614"/>
    </source>
</evidence>
<dbReference type="InterPro" id="IPR000719">
    <property type="entry name" value="Prot_kinase_dom"/>
</dbReference>
<dbReference type="GO" id="GO:0051606">
    <property type="term" value="P:detection of stimulus"/>
    <property type="evidence" value="ECO:0007669"/>
    <property type="project" value="UniProtKB-ARBA"/>
</dbReference>
<dbReference type="FunFam" id="3.80.10.10:FF:000530">
    <property type="entry name" value="Receptor-like protein 2"/>
    <property type="match status" value="1"/>
</dbReference>
<evidence type="ECO:0000256" key="5">
    <source>
        <dbReference type="ARBA" id="ARBA00022692"/>
    </source>
</evidence>
<dbReference type="InterPro" id="IPR003591">
    <property type="entry name" value="Leu-rich_rpt_typical-subtyp"/>
</dbReference>
<dbReference type="OrthoDB" id="647974at2759"/>
<keyword evidence="5 13" id="KW-0812">Transmembrane</keyword>
<dbReference type="EMBL" id="RWGY01000011">
    <property type="protein sequence ID" value="TVU33415.1"/>
    <property type="molecule type" value="Genomic_DNA"/>
</dbReference>
<feature type="non-terminal residue" evidence="15">
    <location>
        <position position="1"/>
    </location>
</feature>
<dbReference type="Proteomes" id="UP000324897">
    <property type="component" value="Chromosome 1"/>
</dbReference>
<evidence type="ECO:0000256" key="9">
    <source>
        <dbReference type="ARBA" id="ARBA00023136"/>
    </source>
</evidence>
<dbReference type="Pfam" id="PF13855">
    <property type="entry name" value="LRR_8"/>
    <property type="match status" value="1"/>
</dbReference>
<keyword evidence="7" id="KW-0677">Repeat</keyword>
<evidence type="ECO:0000313" key="16">
    <source>
        <dbReference type="Proteomes" id="UP000324897"/>
    </source>
</evidence>
<dbReference type="InterPro" id="IPR011009">
    <property type="entry name" value="Kinase-like_dom_sf"/>
</dbReference>
<dbReference type="Pfam" id="PF07714">
    <property type="entry name" value="PK_Tyr_Ser-Thr"/>
    <property type="match status" value="1"/>
</dbReference>
<protein>
    <recommendedName>
        <fullName evidence="14">Protein kinase domain-containing protein</fullName>
    </recommendedName>
</protein>
<keyword evidence="8 13" id="KW-1133">Transmembrane helix</keyword>
<evidence type="ECO:0000313" key="15">
    <source>
        <dbReference type="EMBL" id="TVU33415.1"/>
    </source>
</evidence>
<evidence type="ECO:0000256" key="1">
    <source>
        <dbReference type="ARBA" id="ARBA00004251"/>
    </source>
</evidence>
<dbReference type="PANTHER" id="PTHR27000:SF742">
    <property type="entry name" value="PROTEIN KINASE DOMAIN-CONTAINING PROTEIN"/>
    <property type="match status" value="1"/>
</dbReference>
<evidence type="ECO:0000256" key="8">
    <source>
        <dbReference type="ARBA" id="ARBA00022989"/>
    </source>
</evidence>
<keyword evidence="12" id="KW-0547">Nucleotide-binding</keyword>
<evidence type="ECO:0000256" key="12">
    <source>
        <dbReference type="PROSITE-ProRule" id="PRU10141"/>
    </source>
</evidence>
<evidence type="ECO:0000256" key="2">
    <source>
        <dbReference type="ARBA" id="ARBA00009592"/>
    </source>
</evidence>
<dbReference type="Pfam" id="PF00560">
    <property type="entry name" value="LRR_1"/>
    <property type="match status" value="8"/>
</dbReference>
<keyword evidence="10" id="KW-0675">Receptor</keyword>
<dbReference type="InterPro" id="IPR001611">
    <property type="entry name" value="Leu-rich_rpt"/>
</dbReference>
<feature type="transmembrane region" description="Helical" evidence="13">
    <location>
        <begin position="692"/>
        <end position="715"/>
    </location>
</feature>
<sequence length="935" mass="102507">MQQQLHSSRKKYRNGLPILLSARALVFLLFSFLHPASSCTGQEKSSLLQFLAGLSQDGGLALSWQNGTDCCTWEGVACGTDGSVTDIYLSSKGFEGHISASLGELTSLLRLNLSYNLLSGSLPLELLSSNSIVILDVSFNRLNGDLHELPSSNHGRPLQVLNISSNLFTGQFPSTTWEVMNNLVALNASNNSFTGQIPSQFCSSSSGLTVLELCHNQFSGTIPPRLGNCSMLKVLKAGHNKLTGPLAGELFNATLLEYLYLANNDLEGILDGAHIINLRNLANLDLGGNNFSGRIPDSIGQLKRLEEIHLEHNMMSGELPSTLSDCTNLITIDLKSNNFSGELQKVNFSNLPNLKTLDLLYNNFTGTIPESIYSCSNLIALRLAGNNLHGQLSPRVRNLKSLVFLSLASNKFTNITNTLQILKDSRNLTTLLIGTNFNGEAMPQDETIEGFENLQVLVISNCSLSGEIPLWLSKLKKLQMLVLHTNQLSGPMPAWIKSLKSLFHLDVSNNNLTGEIPVALMEMPMLTTEKNATSLDQRVFELPVYRSPSLQYRITSAIPKVLKLGNNNFTGLIPQEIGQLKSLNELNLSFNSLSGEIPLQLCNLTNLQELDLSSNHLTGKIPSELNNLHFLSAFNISHNDLEGPIPNGGQLSTFPDSSFEGNPKLCGSVHFRSCGSTEAPSVSRKHRFKKHIAGIAFGVFFGGVVVLSLLGYLLASFTGRHLVTKIKACNSADVEATSYLSDSEQSLVIVPRGRGKENKLTFFDIVKATNNFNKENIIGCGANGLVYKAELPDGSKLAIKQLNGEMCLMDREFSAEVDALSMAQHDNLVPLWGYCIKGDSRVLIYSYMENGSLDDWLHNRDDDASTFLKGKQIELLDPALRGTGHEEQMLKVLEVACKCVNRNPCMRPTIQEVVSCLDCTDPKLQMQNSVRIERI</sequence>
<dbReference type="FunFam" id="3.80.10.10:FF:000213">
    <property type="entry name" value="Tyrosine-sulfated glycopeptide receptor 1"/>
    <property type="match status" value="1"/>
</dbReference>
<dbReference type="AlphaFoldDB" id="A0A5J9VBT1"/>
<evidence type="ECO:0000259" key="14">
    <source>
        <dbReference type="PROSITE" id="PS50011"/>
    </source>
</evidence>
<keyword evidence="11" id="KW-0325">Glycoprotein</keyword>
<evidence type="ECO:0000256" key="6">
    <source>
        <dbReference type="ARBA" id="ARBA00022729"/>
    </source>
</evidence>
<dbReference type="Gene3D" id="3.80.10.10">
    <property type="entry name" value="Ribonuclease Inhibitor"/>
    <property type="match status" value="4"/>
</dbReference>
<keyword evidence="3" id="KW-1003">Cell membrane</keyword>
<dbReference type="Pfam" id="PF08263">
    <property type="entry name" value="LRRNT_2"/>
    <property type="match status" value="1"/>
</dbReference>
<dbReference type="PROSITE" id="PS00107">
    <property type="entry name" value="PROTEIN_KINASE_ATP"/>
    <property type="match status" value="1"/>
</dbReference>
<dbReference type="SMART" id="SM00369">
    <property type="entry name" value="LRR_TYP"/>
    <property type="match status" value="7"/>
</dbReference>
<reference evidence="15 16" key="1">
    <citation type="journal article" date="2019" name="Sci. Rep.">
        <title>A high-quality genome of Eragrostis curvula grass provides insights into Poaceae evolution and supports new strategies to enhance forage quality.</title>
        <authorList>
            <person name="Carballo J."/>
            <person name="Santos B.A.C.M."/>
            <person name="Zappacosta D."/>
            <person name="Garbus I."/>
            <person name="Selva J.P."/>
            <person name="Gallo C.A."/>
            <person name="Diaz A."/>
            <person name="Albertini E."/>
            <person name="Caccamo M."/>
            <person name="Echenique V."/>
        </authorList>
    </citation>
    <scope>NUCLEOTIDE SEQUENCE [LARGE SCALE GENOMIC DNA]</scope>
    <source>
        <strain evidence="16">cv. Victoria</strain>
        <tissue evidence="15">Leaf</tissue>
    </source>
</reference>
<dbReference type="PROSITE" id="PS50011">
    <property type="entry name" value="PROTEIN_KINASE_DOM"/>
    <property type="match status" value="1"/>
</dbReference>
<dbReference type="SUPFAM" id="SSF56112">
    <property type="entry name" value="Protein kinase-like (PK-like)"/>
    <property type="match status" value="1"/>
</dbReference>
<comment type="subcellular location">
    <subcellularLocation>
        <location evidence="1">Cell membrane</location>
        <topology evidence="1">Single-pass type I membrane protein</topology>
    </subcellularLocation>
</comment>
<comment type="caution">
    <text evidence="15">The sequence shown here is derived from an EMBL/GenBank/DDBJ whole genome shotgun (WGS) entry which is preliminary data.</text>
</comment>
<evidence type="ECO:0000256" key="3">
    <source>
        <dbReference type="ARBA" id="ARBA00022475"/>
    </source>
</evidence>
<dbReference type="SMART" id="SM00220">
    <property type="entry name" value="S_TKc"/>
    <property type="match status" value="1"/>
</dbReference>
<dbReference type="GO" id="GO:0005524">
    <property type="term" value="F:ATP binding"/>
    <property type="evidence" value="ECO:0007669"/>
    <property type="project" value="UniProtKB-UniRule"/>
</dbReference>
<accession>A0A5J9VBT1</accession>
<evidence type="ECO:0000256" key="7">
    <source>
        <dbReference type="ARBA" id="ARBA00022737"/>
    </source>
</evidence>
<proteinExistence type="inferred from homology"/>
<dbReference type="GO" id="GO:0005886">
    <property type="term" value="C:plasma membrane"/>
    <property type="evidence" value="ECO:0007669"/>
    <property type="project" value="UniProtKB-SubCell"/>
</dbReference>
<dbReference type="Gramene" id="TVU33415">
    <property type="protein sequence ID" value="TVU33415"/>
    <property type="gene ID" value="EJB05_25232"/>
</dbReference>
<dbReference type="PRINTS" id="PR00019">
    <property type="entry name" value="LEURICHRPT"/>
</dbReference>
<feature type="binding site" evidence="12">
    <location>
        <position position="800"/>
    </location>
    <ligand>
        <name>ATP</name>
        <dbReference type="ChEBI" id="CHEBI:30616"/>
    </ligand>
</feature>
<keyword evidence="6" id="KW-0732">Signal</keyword>
<name>A0A5J9VBT1_9POAL</name>
<feature type="domain" description="Protein kinase" evidence="14">
    <location>
        <begin position="772"/>
        <end position="935"/>
    </location>
</feature>
<evidence type="ECO:0000256" key="13">
    <source>
        <dbReference type="SAM" id="Phobius"/>
    </source>
</evidence>
<dbReference type="FunFam" id="3.30.200.20:FF:000394">
    <property type="entry name" value="Leucine-rich repeat receptor-like protein kinase"/>
    <property type="match status" value="1"/>
</dbReference>
<dbReference type="InterPro" id="IPR001245">
    <property type="entry name" value="Ser-Thr/Tyr_kinase_cat_dom"/>
</dbReference>
<dbReference type="FunFam" id="3.80.10.10:FF:000403">
    <property type="entry name" value="Receptor-like protein 2"/>
    <property type="match status" value="1"/>
</dbReference>
<evidence type="ECO:0000256" key="11">
    <source>
        <dbReference type="ARBA" id="ARBA00023180"/>
    </source>
</evidence>
<keyword evidence="9 13" id="KW-0472">Membrane</keyword>
<dbReference type="Gene3D" id="3.30.200.20">
    <property type="entry name" value="Phosphorylase Kinase, domain 1"/>
    <property type="match status" value="1"/>
</dbReference>
<dbReference type="InterPro" id="IPR013210">
    <property type="entry name" value="LRR_N_plant-typ"/>
</dbReference>
<keyword evidence="4" id="KW-0433">Leucine-rich repeat</keyword>
<dbReference type="GO" id="GO:0004672">
    <property type="term" value="F:protein kinase activity"/>
    <property type="evidence" value="ECO:0007669"/>
    <property type="project" value="InterPro"/>
</dbReference>